<sequence>MSKIARYAGNLPAFASNAQGLERTVFGGTAQADDLTSQVTDAFRRGWGIVGPSENPSLEDFNAAFYTLSQLISYQHQMGVPEWDAAQEYYVGSLCIRNGDAYSSVASNNINSPPPSSKWAKLINDKNGLLSLGLSDVSGFVGRLINIQIFAVSGTYTPSAGAKKCIIEAVSGAGGGGSVINISSGQSAVGNGGVSGEYVRTPLISAQAQAITIGAAGSGGTAGNPGNAGGATLVGSIISLRGGPGGGSGSASTNNLIAQTNGALSGTLNYPANSLFMSASLGPRGLIVNPGVASGCLAGSGGSSPLGKGADGTNATSNGSDGSGYGSGGSGAINIGANPSRSGGSGTGGVVIIWEYA</sequence>
<accession>A0A1W6B890</accession>
<name>A0A1W6B890_9GAMM</name>
<proteinExistence type="predicted"/>
<dbReference type="AlphaFoldDB" id="A0A1W6B890"/>
<keyword evidence="2" id="KW-1185">Reference proteome</keyword>
<dbReference type="EMBL" id="CP019706">
    <property type="protein sequence ID" value="ARJ43315.1"/>
    <property type="molecule type" value="Genomic_DNA"/>
</dbReference>
<evidence type="ECO:0000313" key="1">
    <source>
        <dbReference type="EMBL" id="ARJ43315.1"/>
    </source>
</evidence>
<dbReference type="RefSeq" id="WP_085071371.1">
    <property type="nucleotide sequence ID" value="NZ_CP019706.1"/>
</dbReference>
<dbReference type="OrthoDB" id="5690670at2"/>
<gene>
    <name evidence="1" type="ORF">B1H58_15585</name>
</gene>
<organism evidence="1 2">
    <name type="scientific">Pantoea alhagi</name>
    <dbReference type="NCBI Taxonomy" id="1891675"/>
    <lineage>
        <taxon>Bacteria</taxon>
        <taxon>Pseudomonadati</taxon>
        <taxon>Pseudomonadota</taxon>
        <taxon>Gammaproteobacteria</taxon>
        <taxon>Enterobacterales</taxon>
        <taxon>Erwiniaceae</taxon>
        <taxon>Pantoea</taxon>
    </lineage>
</organism>
<protein>
    <recommendedName>
        <fullName evidence="3">Phage tail protein</fullName>
    </recommendedName>
</protein>
<evidence type="ECO:0008006" key="3">
    <source>
        <dbReference type="Google" id="ProtNLM"/>
    </source>
</evidence>
<reference evidence="1 2" key="1">
    <citation type="submission" date="2017-02" db="EMBL/GenBank/DDBJ databases">
        <title>Complete genome sequence of the drought resistance-promoting endophyte Pantoea alhagi LTYR-11Z.</title>
        <authorList>
            <person name="Zhang L."/>
        </authorList>
    </citation>
    <scope>NUCLEOTIDE SEQUENCE [LARGE SCALE GENOMIC DNA]</scope>
    <source>
        <strain evidence="1 2">LTYR-11Z</strain>
    </source>
</reference>
<dbReference type="Proteomes" id="UP000192900">
    <property type="component" value="Chromosome"/>
</dbReference>
<dbReference type="STRING" id="1891675.B1H58_15585"/>
<evidence type="ECO:0000313" key="2">
    <source>
        <dbReference type="Proteomes" id="UP000192900"/>
    </source>
</evidence>
<dbReference type="KEGG" id="palh:B1H58_15585"/>